<dbReference type="RefSeq" id="WP_116570325.1">
    <property type="nucleotide sequence ID" value="NZ_QDGZ01000001.1"/>
</dbReference>
<gene>
    <name evidence="3" type="ORF">DDE18_00710</name>
</gene>
<feature type="signal peptide" evidence="1">
    <location>
        <begin position="1"/>
        <end position="22"/>
    </location>
</feature>
<sequence length="142" mass="14781">MIRPTLAATLALTLLSPTAVLAAADAAPAVERRAATVLMAHLHGDDPDGTGMATLRLAPARGRVCARITWSDIDKPTAAHVHRVSDGSVVVDLTGAVTGGSRCTTGVSARTVRRIARRPGRFYVNVHTAAYPGGAISGRLHR</sequence>
<dbReference type="Pfam" id="PF07452">
    <property type="entry name" value="CHRD"/>
    <property type="match status" value="1"/>
</dbReference>
<feature type="chain" id="PRO_5015679655" description="CHRD domain-containing protein" evidence="1">
    <location>
        <begin position="23"/>
        <end position="142"/>
    </location>
</feature>
<keyword evidence="1" id="KW-0732">Signal</keyword>
<feature type="domain" description="CHRD" evidence="2">
    <location>
        <begin position="36"/>
        <end position="142"/>
    </location>
</feature>
<dbReference type="OrthoDB" id="8901345at2"/>
<dbReference type="EMBL" id="QDGZ01000001">
    <property type="protein sequence ID" value="PVG84197.1"/>
    <property type="molecule type" value="Genomic_DNA"/>
</dbReference>
<organism evidence="3 4">
    <name type="scientific">Nocardioides gansuensis</name>
    <dbReference type="NCBI Taxonomy" id="2138300"/>
    <lineage>
        <taxon>Bacteria</taxon>
        <taxon>Bacillati</taxon>
        <taxon>Actinomycetota</taxon>
        <taxon>Actinomycetes</taxon>
        <taxon>Propionibacteriales</taxon>
        <taxon>Nocardioidaceae</taxon>
        <taxon>Nocardioides</taxon>
    </lineage>
</organism>
<comment type="caution">
    <text evidence="3">The sequence shown here is derived from an EMBL/GenBank/DDBJ whole genome shotgun (WGS) entry which is preliminary data.</text>
</comment>
<reference evidence="3 4" key="1">
    <citation type="submission" date="2018-04" db="EMBL/GenBank/DDBJ databases">
        <title>Genome of Nocardioides gansuensis WSJ-1.</title>
        <authorList>
            <person name="Wu S."/>
            <person name="Wang G."/>
        </authorList>
    </citation>
    <scope>NUCLEOTIDE SEQUENCE [LARGE SCALE GENOMIC DNA]</scope>
    <source>
        <strain evidence="3 4">WSJ-1</strain>
    </source>
</reference>
<evidence type="ECO:0000313" key="4">
    <source>
        <dbReference type="Proteomes" id="UP000246018"/>
    </source>
</evidence>
<dbReference type="InterPro" id="IPR010895">
    <property type="entry name" value="CHRD"/>
</dbReference>
<evidence type="ECO:0000256" key="1">
    <source>
        <dbReference type="SAM" id="SignalP"/>
    </source>
</evidence>
<evidence type="ECO:0000313" key="3">
    <source>
        <dbReference type="EMBL" id="PVG84197.1"/>
    </source>
</evidence>
<evidence type="ECO:0000259" key="2">
    <source>
        <dbReference type="SMART" id="SM00754"/>
    </source>
</evidence>
<protein>
    <recommendedName>
        <fullName evidence="2">CHRD domain-containing protein</fullName>
    </recommendedName>
</protein>
<dbReference type="AlphaFoldDB" id="A0A2T8FES5"/>
<dbReference type="Proteomes" id="UP000246018">
    <property type="component" value="Unassembled WGS sequence"/>
</dbReference>
<proteinExistence type="predicted"/>
<name>A0A2T8FES5_9ACTN</name>
<keyword evidence="4" id="KW-1185">Reference proteome</keyword>
<accession>A0A2T8FES5</accession>
<dbReference type="SMART" id="SM00754">
    <property type="entry name" value="CHRD"/>
    <property type="match status" value="1"/>
</dbReference>